<evidence type="ECO:0000313" key="2">
    <source>
        <dbReference type="Proteomes" id="UP001165583"/>
    </source>
</evidence>
<evidence type="ECO:0000313" key="1">
    <source>
        <dbReference type="EMBL" id="MCT2401039.1"/>
    </source>
</evidence>
<accession>A0ABT2I891</accession>
<dbReference type="Proteomes" id="UP001165583">
    <property type="component" value="Unassembled WGS sequence"/>
</dbReference>
<name>A0ABT2I891_9SPHN</name>
<proteinExistence type="predicted"/>
<dbReference type="RefSeq" id="WP_260047061.1">
    <property type="nucleotide sequence ID" value="NZ_JANZXA010000011.1"/>
</dbReference>
<protein>
    <submittedName>
        <fullName evidence="1">Uncharacterized protein</fullName>
    </submittedName>
</protein>
<reference evidence="1" key="1">
    <citation type="submission" date="2022-09" db="EMBL/GenBank/DDBJ databases">
        <title>Novosphingobium sp. Nov., a polycyclic aromatic hydrocarbon-degrading bacterium isolated form mangrove sediments in HongKong.</title>
        <authorList>
            <person name="Hu Z."/>
        </authorList>
    </citation>
    <scope>NUCLEOTIDE SEQUENCE</scope>
    <source>
        <strain evidence="1">HK4-1</strain>
    </source>
</reference>
<sequence>MSEIEGQRKTVEHLPSQKSNMVSEELTRILAMLRDVSPRDARITFEFDGKLRVHIDVRNGEDVVGLEKMLPTLAMGMFHDIDVGATPHHPFFHRISAVVDR</sequence>
<comment type="caution">
    <text evidence="1">The sequence shown here is derived from an EMBL/GenBank/DDBJ whole genome shotgun (WGS) entry which is preliminary data.</text>
</comment>
<gene>
    <name evidence="1" type="ORF">NZK81_15935</name>
</gene>
<keyword evidence="2" id="KW-1185">Reference proteome</keyword>
<organism evidence="1 2">
    <name type="scientific">Novosphingobium mangrovi</name>
    <name type="common">ex Huang et al. 2023</name>
    <dbReference type="NCBI Taxonomy" id="2976432"/>
    <lineage>
        <taxon>Bacteria</taxon>
        <taxon>Pseudomonadati</taxon>
        <taxon>Pseudomonadota</taxon>
        <taxon>Alphaproteobacteria</taxon>
        <taxon>Sphingomonadales</taxon>
        <taxon>Sphingomonadaceae</taxon>
        <taxon>Novosphingobium</taxon>
    </lineage>
</organism>
<dbReference type="EMBL" id="JANZXA010000011">
    <property type="protein sequence ID" value="MCT2401039.1"/>
    <property type="molecule type" value="Genomic_DNA"/>
</dbReference>